<geneLocation type="plasmid" evidence="1 2">
    <name>bgla_1p</name>
</geneLocation>
<proteinExistence type="predicted"/>
<dbReference type="HOGENOM" id="CLU_598097_0_0_4"/>
<keyword evidence="1" id="KW-0614">Plasmid</keyword>
<accession>F2LRZ7</accession>
<keyword evidence="2" id="KW-1185">Reference proteome</keyword>
<organism evidence="1 2">
    <name type="scientific">Burkholderia gladioli (strain BSR3)</name>
    <dbReference type="NCBI Taxonomy" id="999541"/>
    <lineage>
        <taxon>Bacteria</taxon>
        <taxon>Pseudomonadati</taxon>
        <taxon>Pseudomonadota</taxon>
        <taxon>Betaproteobacteria</taxon>
        <taxon>Burkholderiales</taxon>
        <taxon>Burkholderiaceae</taxon>
        <taxon>Burkholderia</taxon>
    </lineage>
</organism>
<dbReference type="EMBL" id="CP002601">
    <property type="protein sequence ID" value="AEA65452.1"/>
    <property type="molecule type" value="Genomic_DNA"/>
</dbReference>
<dbReference type="RefSeq" id="WP_013699834.1">
    <property type="nucleotide sequence ID" value="NC_015382.1"/>
</dbReference>
<dbReference type="AlphaFoldDB" id="F2LRZ7"/>
<evidence type="ECO:0000313" key="1">
    <source>
        <dbReference type="EMBL" id="AEA65452.1"/>
    </source>
</evidence>
<sequence length="457" mass="50402">MNFRKDESLDRLAEVFNVAQFVSYAPGAMPLQAYARVLGYEPNYEFATISDAVEVLLTRSAERTVNVRSFLPDDPRSHEFIYGLSDRGAVVDAVRRIAAAGFHVIVNETIDVSDGGVSGVIEGGIVEFAPDDTPRCVEKPGVASLPRRQAIDLLQLVYGFPIEIGFDDDFRLEFSIHPRPCGWKHTHVIGWELERVGFKSLQAKNTWPNAFSRHVGDKAFGLVMAMQAGVDVPSTTVIGRRVAPFSFGRDTGNSEWWIRTCPKEQVPGKYTTHHGWLDPFRLLAEEDPEGSAIASVLSQRGVRAQYSGALIVDANGKPVIEGKRGEGEDLMLGIRLPEQLPQQVTADVMSIFNFLRERLGPVRFEWVHDGGKVWIVQLHRGATQTVEGVLVPGEAKVWNRFYVSTGLNALRSALDTLPENEGIVLVGEIGITSHIADVVRKAGKPARNIVRDEPVGV</sequence>
<name>F2LRZ7_BURGS</name>
<dbReference type="KEGG" id="bgd:bgla_1p0470"/>
<dbReference type="Proteomes" id="UP000008316">
    <property type="component" value="Plasmid bgla_1p"/>
</dbReference>
<gene>
    <name evidence="1" type="ordered locus">bgla_1p0470</name>
</gene>
<reference evidence="1 2" key="1">
    <citation type="journal article" date="2011" name="J. Bacteriol.">
        <title>Complete genome sequence of Burkholderia gladioli BSR3.</title>
        <authorList>
            <person name="Seo Y.S."/>
            <person name="Lim J."/>
            <person name="Choi B.S."/>
            <person name="Kim H."/>
            <person name="Goo E."/>
            <person name="Lee B."/>
            <person name="Lim J.S."/>
            <person name="Choi I.Y."/>
            <person name="Moon J.S."/>
            <person name="Kim J."/>
            <person name="Hwang I."/>
        </authorList>
    </citation>
    <scope>NUCLEOTIDE SEQUENCE [LARGE SCALE GENOMIC DNA]</scope>
    <source>
        <strain evidence="2">BSR3</strain>
    </source>
</reference>
<evidence type="ECO:0000313" key="2">
    <source>
        <dbReference type="Proteomes" id="UP000008316"/>
    </source>
</evidence>
<protein>
    <submittedName>
        <fullName evidence="1">Uncharacterized protein</fullName>
    </submittedName>
</protein>